<dbReference type="RefSeq" id="WP_260903964.1">
    <property type="nucleotide sequence ID" value="NZ_JAOCZP010000004.1"/>
</dbReference>
<sequence>MKRKFLTPEDRILWSRVARTAVPMKGKSFPDAGLEPPPTTPAGKRKRLLAPAAVPGADVSARPARHPRKLDEPTREKLAKGRLDIGGRVDLHGMTQEEAHILLLSFLRRAYEADRRYVLVITGKGTSGEGVLRRAVPQWLATPPFRAIVGGYEEAARHHGGGGALYVRLRRRGGGR</sequence>
<dbReference type="PROSITE" id="PS50828">
    <property type="entry name" value="SMR"/>
    <property type="match status" value="1"/>
</dbReference>
<dbReference type="InterPro" id="IPR036063">
    <property type="entry name" value="Smr_dom_sf"/>
</dbReference>
<dbReference type="EMBL" id="JAOCZP010000004">
    <property type="protein sequence ID" value="MCT7376231.1"/>
    <property type="molecule type" value="Genomic_DNA"/>
</dbReference>
<comment type="caution">
    <text evidence="3">The sequence shown here is derived from an EMBL/GenBank/DDBJ whole genome shotgun (WGS) entry which is preliminary data.</text>
</comment>
<dbReference type="PANTHER" id="PTHR35562">
    <property type="entry name" value="DNA ENDONUCLEASE SMRA-RELATED"/>
    <property type="match status" value="1"/>
</dbReference>
<feature type="region of interest" description="Disordered" evidence="1">
    <location>
        <begin position="25"/>
        <end position="73"/>
    </location>
</feature>
<evidence type="ECO:0000313" key="3">
    <source>
        <dbReference type="EMBL" id="MCT7376231.1"/>
    </source>
</evidence>
<dbReference type="SMART" id="SM00463">
    <property type="entry name" value="SMR"/>
    <property type="match status" value="1"/>
</dbReference>
<proteinExistence type="predicted"/>
<dbReference type="SUPFAM" id="SSF160443">
    <property type="entry name" value="SMR domain-like"/>
    <property type="match status" value="1"/>
</dbReference>
<dbReference type="Pfam" id="PF01713">
    <property type="entry name" value="Smr"/>
    <property type="match status" value="1"/>
</dbReference>
<keyword evidence="4" id="KW-1185">Reference proteome</keyword>
<feature type="domain" description="Smr" evidence="2">
    <location>
        <begin position="89"/>
        <end position="170"/>
    </location>
</feature>
<evidence type="ECO:0000313" key="4">
    <source>
        <dbReference type="Proteomes" id="UP001320831"/>
    </source>
</evidence>
<accession>A0ABT2LPJ8</accession>
<dbReference type="Gene3D" id="3.30.1370.110">
    <property type="match status" value="1"/>
</dbReference>
<dbReference type="Proteomes" id="UP001320831">
    <property type="component" value="Unassembled WGS sequence"/>
</dbReference>
<evidence type="ECO:0000259" key="2">
    <source>
        <dbReference type="PROSITE" id="PS50828"/>
    </source>
</evidence>
<name>A0ABT2LPJ8_9HYPH</name>
<reference evidence="3 4" key="1">
    <citation type="submission" date="2022-09" db="EMBL/GenBank/DDBJ databases">
        <title>Chelativorans salina sp. nov., a novel slightly halophilic bacterium isolated from a saline lake sediment enrichment.</title>
        <authorList>
            <person name="Gao L."/>
            <person name="Fang B.-Z."/>
            <person name="Li W.-J."/>
        </authorList>
    </citation>
    <scope>NUCLEOTIDE SEQUENCE [LARGE SCALE GENOMIC DNA]</scope>
    <source>
        <strain evidence="3 4">EGI FJ00035</strain>
    </source>
</reference>
<gene>
    <name evidence="3" type="ORF">N5A92_14430</name>
</gene>
<dbReference type="PANTHER" id="PTHR35562:SF2">
    <property type="entry name" value="DNA ENDONUCLEASE SMRA-RELATED"/>
    <property type="match status" value="1"/>
</dbReference>
<organism evidence="3 4">
    <name type="scientific">Chelativorans salis</name>
    <dbReference type="NCBI Taxonomy" id="2978478"/>
    <lineage>
        <taxon>Bacteria</taxon>
        <taxon>Pseudomonadati</taxon>
        <taxon>Pseudomonadota</taxon>
        <taxon>Alphaproteobacteria</taxon>
        <taxon>Hyphomicrobiales</taxon>
        <taxon>Phyllobacteriaceae</taxon>
        <taxon>Chelativorans</taxon>
    </lineage>
</organism>
<protein>
    <submittedName>
        <fullName evidence="3">Smr/MutS family protein</fullName>
    </submittedName>
</protein>
<dbReference type="InterPro" id="IPR002625">
    <property type="entry name" value="Smr_dom"/>
</dbReference>
<evidence type="ECO:0000256" key="1">
    <source>
        <dbReference type="SAM" id="MobiDB-lite"/>
    </source>
</evidence>